<evidence type="ECO:0000313" key="2">
    <source>
        <dbReference type="Proteomes" id="UP001057402"/>
    </source>
</evidence>
<evidence type="ECO:0000313" key="1">
    <source>
        <dbReference type="EMBL" id="KAI4368736.1"/>
    </source>
</evidence>
<sequence>MAVATTTTPKSSNGQDQQQQENKHSILHNLAYSILHNLACSILILLLLLLVAGCLVIWLQVHPKRLHYTIEDAVVHDFAISSAIDPKRNRTEERLRATFLVNFSAHNENRKVVIHYESINMRVEYDDQVLAYGPVEPFVLAGRSNHSFCSSIAAADVTLLPSVGTGLKKIKEPSDTVKMNVTLLSWAGVVVPHWRTERRRLTVVCRDVTAHFPSNTTSSVKSDCYVDL</sequence>
<keyword evidence="2" id="KW-1185">Reference proteome</keyword>
<dbReference type="Proteomes" id="UP001057402">
    <property type="component" value="Chromosome 5"/>
</dbReference>
<comment type="caution">
    <text evidence="1">The sequence shown here is derived from an EMBL/GenBank/DDBJ whole genome shotgun (WGS) entry which is preliminary data.</text>
</comment>
<protein>
    <submittedName>
        <fullName evidence="1">Uncharacterized protein</fullName>
    </submittedName>
</protein>
<name>A0ACB9QT57_9MYRT</name>
<accession>A0ACB9QT57</accession>
<dbReference type="EMBL" id="CM042884">
    <property type="protein sequence ID" value="KAI4368736.1"/>
    <property type="molecule type" value="Genomic_DNA"/>
</dbReference>
<reference evidence="2" key="1">
    <citation type="journal article" date="2023" name="Front. Plant Sci.">
        <title>Chromosomal-level genome assembly of Melastoma candidum provides insights into trichome evolution.</title>
        <authorList>
            <person name="Zhong Y."/>
            <person name="Wu W."/>
            <person name="Sun C."/>
            <person name="Zou P."/>
            <person name="Liu Y."/>
            <person name="Dai S."/>
            <person name="Zhou R."/>
        </authorList>
    </citation>
    <scope>NUCLEOTIDE SEQUENCE [LARGE SCALE GENOMIC DNA]</scope>
</reference>
<proteinExistence type="predicted"/>
<organism evidence="1 2">
    <name type="scientific">Melastoma candidum</name>
    <dbReference type="NCBI Taxonomy" id="119954"/>
    <lineage>
        <taxon>Eukaryota</taxon>
        <taxon>Viridiplantae</taxon>
        <taxon>Streptophyta</taxon>
        <taxon>Embryophyta</taxon>
        <taxon>Tracheophyta</taxon>
        <taxon>Spermatophyta</taxon>
        <taxon>Magnoliopsida</taxon>
        <taxon>eudicotyledons</taxon>
        <taxon>Gunneridae</taxon>
        <taxon>Pentapetalae</taxon>
        <taxon>rosids</taxon>
        <taxon>malvids</taxon>
        <taxon>Myrtales</taxon>
        <taxon>Melastomataceae</taxon>
        <taxon>Melastomatoideae</taxon>
        <taxon>Melastomateae</taxon>
        <taxon>Melastoma</taxon>
    </lineage>
</organism>
<gene>
    <name evidence="1" type="ORF">MLD38_017258</name>
</gene>